<keyword evidence="10 17" id="KW-0560">Oxidoreductase</keyword>
<dbReference type="InterPro" id="IPR003828">
    <property type="entry name" value="QueH"/>
</dbReference>
<dbReference type="AlphaFoldDB" id="A0A6L5WFA4"/>
<dbReference type="EC" id="1.17.99.6" evidence="4 17"/>
<gene>
    <name evidence="17" type="primary">queH</name>
    <name evidence="18" type="ORF">F1B92_00440</name>
</gene>
<evidence type="ECO:0000256" key="5">
    <source>
        <dbReference type="ARBA" id="ARBA00016895"/>
    </source>
</evidence>
<evidence type="ECO:0000256" key="10">
    <source>
        <dbReference type="ARBA" id="ARBA00023002"/>
    </source>
</evidence>
<evidence type="ECO:0000256" key="13">
    <source>
        <dbReference type="ARBA" id="ARBA00023157"/>
    </source>
</evidence>
<evidence type="ECO:0000256" key="4">
    <source>
        <dbReference type="ARBA" id="ARBA00012622"/>
    </source>
</evidence>
<proteinExistence type="inferred from homology"/>
<evidence type="ECO:0000256" key="6">
    <source>
        <dbReference type="ARBA" id="ARBA00022485"/>
    </source>
</evidence>
<keyword evidence="11 17" id="KW-0408">Iron</keyword>
<keyword evidence="12 17" id="KW-0411">Iron-sulfur</keyword>
<evidence type="ECO:0000313" key="19">
    <source>
        <dbReference type="Proteomes" id="UP000476338"/>
    </source>
</evidence>
<dbReference type="HAMAP" id="MF_02089">
    <property type="entry name" value="QueH"/>
    <property type="match status" value="1"/>
</dbReference>
<feature type="binding site" evidence="17">
    <location>
        <position position="6"/>
    </location>
    <ligand>
        <name>[4Fe-4S] cluster</name>
        <dbReference type="ChEBI" id="CHEBI:49883"/>
    </ligand>
</feature>
<comment type="caution">
    <text evidence="18">The sequence shown here is derived from an EMBL/GenBank/DDBJ whole genome shotgun (WGS) entry which is preliminary data.</text>
</comment>
<name>A0A6L5WFA4_9BACT</name>
<comment type="similarity">
    <text evidence="3 17">Belongs to the QueH family.</text>
</comment>
<keyword evidence="9 17" id="KW-0671">Queuosine biosynthesis</keyword>
<feature type="disulfide bond" description="Redox-active" evidence="17">
    <location>
        <begin position="169"/>
        <end position="171"/>
    </location>
</feature>
<comment type="catalytic activity">
    <reaction evidence="16 17">
        <text>epoxyqueuosine(34) in tRNA + AH2 = queuosine(34) in tRNA + A + H2O</text>
        <dbReference type="Rhea" id="RHEA:32159"/>
        <dbReference type="Rhea" id="RHEA-COMP:18571"/>
        <dbReference type="Rhea" id="RHEA-COMP:18582"/>
        <dbReference type="ChEBI" id="CHEBI:13193"/>
        <dbReference type="ChEBI" id="CHEBI:15377"/>
        <dbReference type="ChEBI" id="CHEBI:17499"/>
        <dbReference type="ChEBI" id="CHEBI:194431"/>
        <dbReference type="ChEBI" id="CHEBI:194443"/>
        <dbReference type="EC" id="1.17.99.6"/>
    </reaction>
</comment>
<evidence type="ECO:0000256" key="3">
    <source>
        <dbReference type="ARBA" id="ARBA00008207"/>
    </source>
</evidence>
<evidence type="ECO:0000256" key="17">
    <source>
        <dbReference type="HAMAP-Rule" id="MF_02089"/>
    </source>
</evidence>
<evidence type="ECO:0000256" key="15">
    <source>
        <dbReference type="ARBA" id="ARBA00031446"/>
    </source>
</evidence>
<dbReference type="PANTHER" id="PTHR36701">
    <property type="entry name" value="EPOXYQUEUOSINE REDUCTASE QUEH"/>
    <property type="match status" value="1"/>
</dbReference>
<evidence type="ECO:0000256" key="14">
    <source>
        <dbReference type="ARBA" id="ARBA00023284"/>
    </source>
</evidence>
<evidence type="ECO:0000256" key="12">
    <source>
        <dbReference type="ARBA" id="ARBA00023014"/>
    </source>
</evidence>
<feature type="binding site" evidence="17">
    <location>
        <position position="87"/>
    </location>
    <ligand>
        <name>[4Fe-4S] cluster</name>
        <dbReference type="ChEBI" id="CHEBI:49883"/>
    </ligand>
</feature>
<evidence type="ECO:0000313" key="18">
    <source>
        <dbReference type="EMBL" id="MSN95680.1"/>
    </source>
</evidence>
<evidence type="ECO:0000256" key="2">
    <source>
        <dbReference type="ARBA" id="ARBA00004691"/>
    </source>
</evidence>
<keyword evidence="6 17" id="KW-0004">4Fe-4S</keyword>
<keyword evidence="8 17" id="KW-0479">Metal-binding</keyword>
<feature type="binding site" evidence="17">
    <location>
        <position position="90"/>
    </location>
    <ligand>
        <name>[4Fe-4S] cluster</name>
        <dbReference type="ChEBI" id="CHEBI:49883"/>
    </ligand>
</feature>
<protein>
    <recommendedName>
        <fullName evidence="5 17">Epoxyqueuosine reductase QueH</fullName>
        <ecNumber evidence="4 17">1.17.99.6</ecNumber>
    </recommendedName>
    <alternativeName>
        <fullName evidence="15 17">Queuosine biosynthesis protein QueH</fullName>
    </alternativeName>
</protein>
<dbReference type="GO" id="GO:0008616">
    <property type="term" value="P:tRNA queuosine(34) biosynthetic process"/>
    <property type="evidence" value="ECO:0007669"/>
    <property type="project" value="UniProtKB-UniRule"/>
</dbReference>
<dbReference type="GO" id="GO:0051539">
    <property type="term" value="F:4 iron, 4 sulfur cluster binding"/>
    <property type="evidence" value="ECO:0007669"/>
    <property type="project" value="UniProtKB-UniRule"/>
</dbReference>
<evidence type="ECO:0000256" key="16">
    <source>
        <dbReference type="ARBA" id="ARBA00047415"/>
    </source>
</evidence>
<dbReference type="UniPathway" id="UPA00392"/>
<keyword evidence="7 17" id="KW-0819">tRNA processing</keyword>
<comment type="pathway">
    <text evidence="2 17">tRNA modification; tRNA-queuosine biosynthesis.</text>
</comment>
<feature type="binding site" evidence="17">
    <location>
        <position position="7"/>
    </location>
    <ligand>
        <name>[4Fe-4S] cluster</name>
        <dbReference type="ChEBI" id="CHEBI:49883"/>
    </ligand>
</feature>
<evidence type="ECO:0000256" key="11">
    <source>
        <dbReference type="ARBA" id="ARBA00023004"/>
    </source>
</evidence>
<dbReference type="EMBL" id="VWSJ01000001">
    <property type="protein sequence ID" value="MSN95680.1"/>
    <property type="molecule type" value="Genomic_DNA"/>
</dbReference>
<organism evidence="18 19">
    <name type="scientific">Campylobacter portucalensis</name>
    <dbReference type="NCBI Taxonomy" id="2608384"/>
    <lineage>
        <taxon>Bacteria</taxon>
        <taxon>Pseudomonadati</taxon>
        <taxon>Campylobacterota</taxon>
        <taxon>Epsilonproteobacteria</taxon>
        <taxon>Campylobacterales</taxon>
        <taxon>Campylobacteraceae</taxon>
        <taxon>Campylobacter</taxon>
    </lineage>
</organism>
<dbReference type="RefSeq" id="WP_154569951.1">
    <property type="nucleotide sequence ID" value="NZ_VWSJ01000001.1"/>
</dbReference>
<keyword evidence="13 17" id="KW-1015">Disulfide bond</keyword>
<accession>A0A6L5WFA4</accession>
<evidence type="ECO:0000256" key="8">
    <source>
        <dbReference type="ARBA" id="ARBA00022723"/>
    </source>
</evidence>
<dbReference type="Proteomes" id="UP000476338">
    <property type="component" value="Unassembled WGS sequence"/>
</dbReference>
<evidence type="ECO:0000256" key="7">
    <source>
        <dbReference type="ARBA" id="ARBA00022694"/>
    </source>
</evidence>
<sequence length="353" mass="42005">MVVQICCSVDSHYFLRCLKKEFPNENIIGYFYDPNIHPYSEFLLRFEDVKRSAKSLNIEVFLGDYEIDEWFSYIKGLENEPERGKRCQKCFDFRVEKTALFAKKIGHNLITTTLLMSPKKSHDQLTKSLENISNKFDLKFIAPDYRKNGGSNEQFALAKKDNLYHQNYCGCMFAMDFKESLKFELMSPINNQILPNSADDRIKFYKKVRKFEEKNIKFQILKDSFINYRLLQGLVKFDNKPVKSYFLFNSHLEKKLIKFKITDKKSKILDLKNQIRLFSFNEFNQILNYKFKNFDEFLNNPLSIKKELKLRDKICKKGSFSPIIIVDQIYKSQVEIKINSKIYLDIREILVRI</sequence>
<comment type="function">
    <text evidence="1 17">Catalyzes the conversion of epoxyqueuosine (oQ) to queuosine (Q), which is a hypermodified base found in the wobble positions of tRNA(Asp), tRNA(Asn), tRNA(His) and tRNA(Tyr).</text>
</comment>
<dbReference type="PANTHER" id="PTHR36701:SF1">
    <property type="entry name" value="EPOXYQUEUOSINE REDUCTASE QUEH"/>
    <property type="match status" value="1"/>
</dbReference>
<dbReference type="GO" id="GO:0046872">
    <property type="term" value="F:metal ion binding"/>
    <property type="evidence" value="ECO:0007669"/>
    <property type="project" value="UniProtKB-KW"/>
</dbReference>
<dbReference type="GO" id="GO:0052693">
    <property type="term" value="F:epoxyqueuosine reductase activity"/>
    <property type="evidence" value="ECO:0007669"/>
    <property type="project" value="UniProtKB-UniRule"/>
</dbReference>
<keyword evidence="19" id="KW-1185">Reference proteome</keyword>
<keyword evidence="14 17" id="KW-0676">Redox-active center</keyword>
<evidence type="ECO:0000256" key="1">
    <source>
        <dbReference type="ARBA" id="ARBA00002268"/>
    </source>
</evidence>
<evidence type="ECO:0000256" key="9">
    <source>
        <dbReference type="ARBA" id="ARBA00022785"/>
    </source>
</evidence>
<dbReference type="Pfam" id="PF02677">
    <property type="entry name" value="QueH"/>
    <property type="match status" value="1"/>
</dbReference>
<reference evidence="18 19" key="2">
    <citation type="submission" date="2020-03" db="EMBL/GenBank/DDBJ databases">
        <title>Campylobacter portucalensis sp. nov., a new species of Campylobacter isolated from the reproductive tract of bulls.</title>
        <authorList>
            <person name="Silva M.F."/>
            <person name="Pereira G."/>
            <person name="Carneiro C."/>
            <person name="Hemphill A."/>
            <person name="Mateus L."/>
            <person name="Lopes-Da-Costa L."/>
            <person name="Silva E."/>
        </authorList>
    </citation>
    <scope>NUCLEOTIDE SEQUENCE [LARGE SCALE GENOMIC DNA]</scope>
    <source>
        <strain evidence="18 19">FMV-PI01</strain>
    </source>
</reference>
<reference evidence="18 19" key="1">
    <citation type="submission" date="2019-09" db="EMBL/GenBank/DDBJ databases">
        <authorList>
            <person name="Silva M."/>
            <person name="Pereira G."/>
            <person name="Lopes-Da-Costa L."/>
            <person name="Silva E."/>
        </authorList>
    </citation>
    <scope>NUCLEOTIDE SEQUENCE [LARGE SCALE GENOMIC DNA]</scope>
    <source>
        <strain evidence="18 19">FMV-PI01</strain>
    </source>
</reference>